<evidence type="ECO:0000256" key="3">
    <source>
        <dbReference type="ARBA" id="ARBA00022692"/>
    </source>
</evidence>
<comment type="caution">
    <text evidence="10">The sequence shown here is derived from an EMBL/GenBank/DDBJ whole genome shotgun (WGS) entry which is preliminary data.</text>
</comment>
<reference evidence="10 11" key="1">
    <citation type="submission" date="2018-08" db="EMBL/GenBank/DDBJ databases">
        <title>Acidipila sp. 4G-K13, an acidobacterium isolated from forest soil.</title>
        <authorList>
            <person name="Gao Z.-H."/>
            <person name="Qiu L.-H."/>
        </authorList>
    </citation>
    <scope>NUCLEOTIDE SEQUENCE [LARGE SCALE GENOMIC DNA]</scope>
    <source>
        <strain evidence="10 11">4G-K13</strain>
    </source>
</reference>
<dbReference type="RefSeq" id="WP_117299111.1">
    <property type="nucleotide sequence ID" value="NZ_QVQT02000003.1"/>
</dbReference>
<gene>
    <name evidence="10" type="ORF">D0Y96_09420</name>
</gene>
<protein>
    <submittedName>
        <fullName evidence="10">ABC transporter permease</fullName>
    </submittedName>
</protein>
<sequence length="879" mass="96268">MAWFRSLFPRRRMYDDLSEEIRQHLEEKIESLMADGLSREDAGHQARREFGNAMLMEERSREVWLRPWIESLCADLRFAWRQAVKSPRFALAAVATLAIGIGAQTAVYSVIHAVLIDPYPYRGAMRMVHFHLYDKNPFPFDMALDGQQFAEFRRSPVLDGVIAEDKWSMTLTGEELPVQIQADRTSSNAFQFFGVPALAGREFSPSDPQTVAVLSYRFWRSHFAGRMDVIGKRVQLNHQDYTILGVLPQRFAWGGSDVYIPFAYSADPQRIASVYARVRAGVSDQAAEQALQPMLDRFARETPGNFPQNFRVHLVHIHELATGRFRGVLTILFLSVSFLLALACVNIAILLLARGEARQTEMALRKALGAGRGRIIAQLLTESLLLSIAGEGCGVLLALAGVRLLRQFIPASLFPSEAVIRINLSVLFFSVGVSMLTGIVCGVWPALRAARSDLRQAADAGSHKLAGRRGLQKSHTALLAAQLTMTVLLLACSGATVRRLSQLVHADLGYDPHQLVSTNLTLSEGDHHGWSDRVHFYEQIRKMAAADPGVISAAIAENNLPPSIIDSAPISIPALNAGSNAASKFAADHVVPQRVSPEFFATLRIPLLRGRVWNTPEMAHAAHLALINQAMQRRYWPGSDPLGQSFVLNHGVASGNAWVLVAPGNNERYQIIGVVGDTPNQGLDEQTAPAVYLPYTMITYDWFNLMLRIRGNAPELLHTLREQVHGLDAGQSVGDLVTAEDMLNDDTLGRERFIAGLFTAFALVGLVFALSGLYCVQSYLVAQRTREFGVRMALGAGRLHIAALVTKTSALAVAAGTGLGLLLNLLCSRTFADWTSGNSRDPQMLGIILAVLLVAAVLVSAIPVLFAAAIDPVTALRAE</sequence>
<evidence type="ECO:0000256" key="4">
    <source>
        <dbReference type="ARBA" id="ARBA00022989"/>
    </source>
</evidence>
<comment type="similarity">
    <text evidence="6">Belongs to the ABC-4 integral membrane protein family.</text>
</comment>
<feature type="transmembrane region" description="Helical" evidence="7">
    <location>
        <begin position="477"/>
        <end position="497"/>
    </location>
</feature>
<keyword evidence="5 7" id="KW-0472">Membrane</keyword>
<keyword evidence="4 7" id="KW-1133">Transmembrane helix</keyword>
<evidence type="ECO:0000259" key="9">
    <source>
        <dbReference type="Pfam" id="PF12704"/>
    </source>
</evidence>
<dbReference type="EMBL" id="QVQT01000003">
    <property type="protein sequence ID" value="RFU16941.1"/>
    <property type="molecule type" value="Genomic_DNA"/>
</dbReference>
<feature type="transmembrane region" description="Helical" evidence="7">
    <location>
        <begin position="844"/>
        <end position="870"/>
    </location>
</feature>
<dbReference type="GO" id="GO:0005886">
    <property type="term" value="C:plasma membrane"/>
    <property type="evidence" value="ECO:0007669"/>
    <property type="project" value="UniProtKB-SubCell"/>
</dbReference>
<comment type="subcellular location">
    <subcellularLocation>
        <location evidence="1">Cell membrane</location>
        <topology evidence="1">Multi-pass membrane protein</topology>
    </subcellularLocation>
</comment>
<feature type="domain" description="ABC3 transporter permease C-terminal" evidence="8">
    <location>
        <begin position="760"/>
        <end position="872"/>
    </location>
</feature>
<keyword evidence="2" id="KW-1003">Cell membrane</keyword>
<keyword evidence="3 7" id="KW-0812">Transmembrane</keyword>
<evidence type="ECO:0000256" key="2">
    <source>
        <dbReference type="ARBA" id="ARBA00022475"/>
    </source>
</evidence>
<evidence type="ECO:0000256" key="6">
    <source>
        <dbReference type="ARBA" id="ARBA00038076"/>
    </source>
</evidence>
<evidence type="ECO:0000256" key="5">
    <source>
        <dbReference type="ARBA" id="ARBA00023136"/>
    </source>
</evidence>
<evidence type="ECO:0000313" key="11">
    <source>
        <dbReference type="Proteomes" id="UP000264702"/>
    </source>
</evidence>
<evidence type="ECO:0000256" key="1">
    <source>
        <dbReference type="ARBA" id="ARBA00004651"/>
    </source>
</evidence>
<evidence type="ECO:0000259" key="8">
    <source>
        <dbReference type="Pfam" id="PF02687"/>
    </source>
</evidence>
<dbReference type="AlphaFoldDB" id="A0A372IQB1"/>
<dbReference type="OrthoDB" id="101903at2"/>
<proteinExistence type="inferred from homology"/>
<feature type="domain" description="MacB-like periplasmic core" evidence="9">
    <location>
        <begin position="554"/>
        <end position="710"/>
    </location>
</feature>
<evidence type="ECO:0000313" key="10">
    <source>
        <dbReference type="EMBL" id="RFU16941.1"/>
    </source>
</evidence>
<dbReference type="NCBIfam" id="TIGR03434">
    <property type="entry name" value="ADOP"/>
    <property type="match status" value="1"/>
</dbReference>
<dbReference type="GO" id="GO:0022857">
    <property type="term" value="F:transmembrane transporter activity"/>
    <property type="evidence" value="ECO:0007669"/>
    <property type="project" value="TreeGrafter"/>
</dbReference>
<dbReference type="Pfam" id="PF12704">
    <property type="entry name" value="MacB_PCD"/>
    <property type="match status" value="2"/>
</dbReference>
<dbReference type="Pfam" id="PF02687">
    <property type="entry name" value="FtsX"/>
    <property type="match status" value="2"/>
</dbReference>
<name>A0A372IQB1_9BACT</name>
<feature type="domain" description="ABC3 transporter permease C-terminal" evidence="8">
    <location>
        <begin position="336"/>
        <end position="452"/>
    </location>
</feature>
<dbReference type="PANTHER" id="PTHR30572">
    <property type="entry name" value="MEMBRANE COMPONENT OF TRANSPORTER-RELATED"/>
    <property type="match status" value="1"/>
</dbReference>
<dbReference type="PANTHER" id="PTHR30572:SF4">
    <property type="entry name" value="ABC TRANSPORTER PERMEASE YTRF"/>
    <property type="match status" value="1"/>
</dbReference>
<dbReference type="InterPro" id="IPR050250">
    <property type="entry name" value="Macrolide_Exporter_MacB"/>
</dbReference>
<dbReference type="InterPro" id="IPR003838">
    <property type="entry name" value="ABC3_permease_C"/>
</dbReference>
<organism evidence="10 11">
    <name type="scientific">Paracidobacterium acidisoli</name>
    <dbReference type="NCBI Taxonomy" id="2303751"/>
    <lineage>
        <taxon>Bacteria</taxon>
        <taxon>Pseudomonadati</taxon>
        <taxon>Acidobacteriota</taxon>
        <taxon>Terriglobia</taxon>
        <taxon>Terriglobales</taxon>
        <taxon>Acidobacteriaceae</taxon>
        <taxon>Paracidobacterium</taxon>
    </lineage>
</organism>
<keyword evidence="11" id="KW-1185">Reference proteome</keyword>
<dbReference type="Proteomes" id="UP000264702">
    <property type="component" value="Unassembled WGS sequence"/>
</dbReference>
<evidence type="ECO:0000256" key="7">
    <source>
        <dbReference type="SAM" id="Phobius"/>
    </source>
</evidence>
<accession>A0A372IQB1</accession>
<feature type="transmembrane region" description="Helical" evidence="7">
    <location>
        <begin position="328"/>
        <end position="354"/>
    </location>
</feature>
<feature type="transmembrane region" description="Helical" evidence="7">
    <location>
        <begin position="375"/>
        <end position="402"/>
    </location>
</feature>
<feature type="transmembrane region" description="Helical" evidence="7">
    <location>
        <begin position="811"/>
        <end position="832"/>
    </location>
</feature>
<dbReference type="InterPro" id="IPR047928">
    <property type="entry name" value="Perm_prefix_1"/>
</dbReference>
<dbReference type="NCBIfam" id="NF038403">
    <property type="entry name" value="perm_prefix_1"/>
    <property type="match status" value="1"/>
</dbReference>
<feature type="transmembrane region" description="Helical" evidence="7">
    <location>
        <begin position="89"/>
        <end position="111"/>
    </location>
</feature>
<feature type="transmembrane region" description="Helical" evidence="7">
    <location>
        <begin position="753"/>
        <end position="776"/>
    </location>
</feature>
<feature type="transmembrane region" description="Helical" evidence="7">
    <location>
        <begin position="422"/>
        <end position="447"/>
    </location>
</feature>
<dbReference type="InterPro" id="IPR017800">
    <property type="entry name" value="ADOP"/>
</dbReference>
<dbReference type="InterPro" id="IPR025857">
    <property type="entry name" value="MacB_PCD"/>
</dbReference>
<feature type="domain" description="MacB-like periplasmic core" evidence="9">
    <location>
        <begin position="92"/>
        <end position="292"/>
    </location>
</feature>